<proteinExistence type="predicted"/>
<dbReference type="RefSeq" id="WP_168536895.1">
    <property type="nucleotide sequence ID" value="NZ_JAAWWP010000003.1"/>
</dbReference>
<gene>
    <name evidence="1" type="ORF">HFV08_07010</name>
</gene>
<accession>A0ABX1GYW7</accession>
<dbReference type="CDD" id="cd00093">
    <property type="entry name" value="HTH_XRE"/>
    <property type="match status" value="1"/>
</dbReference>
<evidence type="ECO:0000313" key="1">
    <source>
        <dbReference type="EMBL" id="NKI40988.1"/>
    </source>
</evidence>
<dbReference type="Proteomes" id="UP000772196">
    <property type="component" value="Unassembled WGS sequence"/>
</dbReference>
<dbReference type="SUPFAM" id="SSF48452">
    <property type="entry name" value="TPR-like"/>
    <property type="match status" value="1"/>
</dbReference>
<dbReference type="Gene3D" id="1.10.260.40">
    <property type="entry name" value="lambda repressor-like DNA-binding domains"/>
    <property type="match status" value="1"/>
</dbReference>
<comment type="caution">
    <text evidence="1">The sequence shown here is derived from an EMBL/GenBank/DDBJ whole genome shotgun (WGS) entry which is preliminary data.</text>
</comment>
<protein>
    <submittedName>
        <fullName evidence="1">Helix-turn-helix domain-containing protein</fullName>
    </submittedName>
</protein>
<keyword evidence="2" id="KW-1185">Reference proteome</keyword>
<dbReference type="InterPro" id="IPR001387">
    <property type="entry name" value="Cro/C1-type_HTH"/>
</dbReference>
<dbReference type="InterPro" id="IPR011990">
    <property type="entry name" value="TPR-like_helical_dom_sf"/>
</dbReference>
<dbReference type="Gene3D" id="1.25.40.10">
    <property type="entry name" value="Tetratricopeptide repeat domain"/>
    <property type="match status" value="1"/>
</dbReference>
<reference evidence="1 2" key="1">
    <citation type="submission" date="2020-04" db="EMBL/GenBank/DDBJ databases">
        <title>Phylogenetic Diversity and Antibacterial Activity against Ralstonia solanacearum of Endophytic Actinomycete Isolated from Moss.</title>
        <authorList>
            <person name="Zhuang X."/>
        </authorList>
    </citation>
    <scope>NUCLEOTIDE SEQUENCE [LARGE SCALE GENOMIC DNA]</scope>
    <source>
        <strain evidence="1 2">LD120</strain>
    </source>
</reference>
<dbReference type="EMBL" id="JAAWWP010000003">
    <property type="protein sequence ID" value="NKI40988.1"/>
    <property type="molecule type" value="Genomic_DNA"/>
</dbReference>
<evidence type="ECO:0000313" key="2">
    <source>
        <dbReference type="Proteomes" id="UP000772196"/>
    </source>
</evidence>
<dbReference type="Pfam" id="PF13560">
    <property type="entry name" value="HTH_31"/>
    <property type="match status" value="1"/>
</dbReference>
<organism evidence="1 2">
    <name type="scientific">Streptomyces physcomitrii</name>
    <dbReference type="NCBI Taxonomy" id="2724184"/>
    <lineage>
        <taxon>Bacteria</taxon>
        <taxon>Bacillati</taxon>
        <taxon>Actinomycetota</taxon>
        <taxon>Actinomycetes</taxon>
        <taxon>Kitasatosporales</taxon>
        <taxon>Streptomycetaceae</taxon>
        <taxon>Streptomyces</taxon>
    </lineage>
</organism>
<dbReference type="InterPro" id="IPR010982">
    <property type="entry name" value="Lambda_DNA-bd_dom_sf"/>
</dbReference>
<sequence>MVSPDGIGQLLRGLREAAGRTRKQQAELLERIGGRWVDPENIKRWETERRVPVPHWHRLIADGYGLTIGEVQRAVASSRRFRKLVPAPTSSEPEQEVPPVERRDFLGVSVLAAGLTGPALAWISDTRERVDHALSSGARADLPHLESAVEHYSHGYGGRTPAAVLKELGSDFADIGPLFEQPLSAGARVRLSRVAGQLAGMIAIVLHDVGDRKESSAWFRTARLAAVESGDRSLQAWALAREAMVPLNFGAPRTAAELAEKARQTAGTTPTATAALAAAVAARAHALCGRGDQAREAIADANRFAGQLTGEQRADTWFGLGEQKQHVHLSHALTVLGETGRARESQDRALALSSPTSAMTRTLLRIDGAACLHREGESEQACRTAAAALRGLPPGFRIGLTRARAMDLYRSIPTRHHAEPAVRELRETLAA</sequence>
<name>A0ABX1GYW7_9ACTN</name>